<dbReference type="PROSITE" id="PS51371">
    <property type="entry name" value="CBS"/>
    <property type="match status" value="2"/>
</dbReference>
<dbReference type="GO" id="GO:0034707">
    <property type="term" value="C:chloride channel complex"/>
    <property type="evidence" value="ECO:0007669"/>
    <property type="project" value="UniProtKB-KW"/>
</dbReference>
<reference evidence="13 14" key="1">
    <citation type="submission" date="2020-07" db="EMBL/GenBank/DDBJ databases">
        <title>Roseicoccus Jingziensis gen. nov., sp. nov., isolated from coastal seawater.</title>
        <authorList>
            <person name="Feng X."/>
        </authorList>
    </citation>
    <scope>NUCLEOTIDE SEQUENCE [LARGE SCALE GENOMIC DNA]</scope>
    <source>
        <strain evidence="13 14">N1E253</strain>
    </source>
</reference>
<dbReference type="InterPro" id="IPR014743">
    <property type="entry name" value="Cl-channel_core"/>
</dbReference>
<keyword evidence="14" id="KW-1185">Reference proteome</keyword>
<evidence type="ECO:0000256" key="1">
    <source>
        <dbReference type="ARBA" id="ARBA00004141"/>
    </source>
</evidence>
<evidence type="ECO:0000256" key="3">
    <source>
        <dbReference type="ARBA" id="ARBA00022692"/>
    </source>
</evidence>
<evidence type="ECO:0000256" key="7">
    <source>
        <dbReference type="ARBA" id="ARBA00023173"/>
    </source>
</evidence>
<dbReference type="Pfam" id="PF00654">
    <property type="entry name" value="Voltage_CLC"/>
    <property type="match status" value="1"/>
</dbReference>
<dbReference type="PANTHER" id="PTHR43427">
    <property type="entry name" value="CHLORIDE CHANNEL PROTEIN CLC-E"/>
    <property type="match status" value="1"/>
</dbReference>
<name>A0A851GTG5_9BACT</name>
<dbReference type="Pfam" id="PF00571">
    <property type="entry name" value="CBS"/>
    <property type="match status" value="2"/>
</dbReference>
<dbReference type="Proteomes" id="UP000557872">
    <property type="component" value="Unassembled WGS sequence"/>
</dbReference>
<feature type="transmembrane region" description="Helical" evidence="11">
    <location>
        <begin position="293"/>
        <end position="314"/>
    </location>
</feature>
<feature type="transmembrane region" description="Helical" evidence="11">
    <location>
        <begin position="79"/>
        <end position="102"/>
    </location>
</feature>
<dbReference type="EMBL" id="JACBAZ010000016">
    <property type="protein sequence ID" value="NWK57584.1"/>
    <property type="molecule type" value="Genomic_DNA"/>
</dbReference>
<keyword evidence="5" id="KW-0406">Ion transport</keyword>
<dbReference type="Gene3D" id="1.10.3080.10">
    <property type="entry name" value="Clc chloride channel"/>
    <property type="match status" value="1"/>
</dbReference>
<feature type="transmembrane region" description="Helical" evidence="11">
    <location>
        <begin position="37"/>
        <end position="59"/>
    </location>
</feature>
<keyword evidence="9" id="KW-0407">Ion channel</keyword>
<sequence length="618" mass="66924">MTRPFCASDYETSALMTRRRHRWSDWMRRRFNDRERFLVACVFCGLLCGLMAVVFHLGIEHTFHAVWTAATGQVETWKFVAIMLAAPAMGGLICGLAIRFVVPGAVGSGIPQTKDAYYNRGGFIPATTGLWRVVLGTVYVGLGNALGREGPIVHASSAIASRLGRFFFKDPERIRAMIPVGMAAGIGAAFNAPLSAITFVFEELLDNFSTKAIGGIIVAVVIASVVSRTLLGEEPVIAHHLSRHYDTAGWMLVALPLGLVAGCLGHLFVGSVLSLRRWVKNRTWLRSWYAPALGGLLCGVFGLLTWSLTGAMGSAQNGVFSIGYDSLEAAFENQLVVGILVTLLTFKIIAVVVNYASGGSGGLFSPTLFIGGMLGGVAGVLLVELSRFWPMLGGVDESQIIGGCVLLGMGAMFGSVIRCPFTSLIIIFEMTGNYSLILPLMGGNVLSWAIARQLRPMPIYDALLHDDGISLKRMSSYRGTQDYRNLPVSAIMSHDVVSVQLSKTAGENLEAIHRSGFRHSHYPVVDAEGLLQGMITHRQLQEAGSGKLLSDSLSGELEPQKEHLEIRVHPKDSIRVTQKLMQLKKIQHVPVVSVLDGHRLLGIVSAKDIARQKNASEI</sequence>
<feature type="transmembrane region" description="Helical" evidence="11">
    <location>
        <begin position="335"/>
        <end position="357"/>
    </location>
</feature>
<dbReference type="InterPro" id="IPR046342">
    <property type="entry name" value="CBS_dom_sf"/>
</dbReference>
<feature type="transmembrane region" description="Helical" evidence="11">
    <location>
        <begin position="404"/>
        <end position="428"/>
    </location>
</feature>
<feature type="domain" description="CBS" evidence="12">
    <location>
        <begin position="559"/>
        <end position="618"/>
    </location>
</feature>
<dbReference type="InterPro" id="IPR050368">
    <property type="entry name" value="ClC-type_chloride_channel"/>
</dbReference>
<feature type="transmembrane region" description="Helical" evidence="11">
    <location>
        <begin position="213"/>
        <end position="231"/>
    </location>
</feature>
<evidence type="ECO:0000256" key="2">
    <source>
        <dbReference type="ARBA" id="ARBA00022448"/>
    </source>
</evidence>
<dbReference type="GO" id="GO:0005254">
    <property type="term" value="F:chloride channel activity"/>
    <property type="evidence" value="ECO:0007669"/>
    <property type="project" value="UniProtKB-KW"/>
</dbReference>
<dbReference type="PRINTS" id="PR00762">
    <property type="entry name" value="CLCHANNEL"/>
</dbReference>
<organism evidence="13 14">
    <name type="scientific">Oceaniferula marina</name>
    <dbReference type="NCBI Taxonomy" id="2748318"/>
    <lineage>
        <taxon>Bacteria</taxon>
        <taxon>Pseudomonadati</taxon>
        <taxon>Verrucomicrobiota</taxon>
        <taxon>Verrucomicrobiia</taxon>
        <taxon>Verrucomicrobiales</taxon>
        <taxon>Verrucomicrobiaceae</taxon>
        <taxon>Oceaniferula</taxon>
    </lineage>
</organism>
<evidence type="ECO:0000256" key="4">
    <source>
        <dbReference type="ARBA" id="ARBA00022989"/>
    </source>
</evidence>
<dbReference type="PANTHER" id="PTHR43427:SF6">
    <property type="entry name" value="CHLORIDE CHANNEL PROTEIN CLC-E"/>
    <property type="match status" value="1"/>
</dbReference>
<accession>A0A851GTG5</accession>
<dbReference type="AlphaFoldDB" id="A0A851GTG5"/>
<protein>
    <submittedName>
        <fullName evidence="13">Chloride channel protein</fullName>
    </submittedName>
</protein>
<evidence type="ECO:0000256" key="11">
    <source>
        <dbReference type="SAM" id="Phobius"/>
    </source>
</evidence>
<dbReference type="CDD" id="cd00400">
    <property type="entry name" value="Voltage_gated_ClC"/>
    <property type="match status" value="1"/>
</dbReference>
<proteinExistence type="predicted"/>
<dbReference type="SUPFAM" id="SSF54631">
    <property type="entry name" value="CBS-domain pair"/>
    <property type="match status" value="1"/>
</dbReference>
<keyword evidence="7" id="KW-0869">Chloride channel</keyword>
<keyword evidence="2" id="KW-0813">Transport</keyword>
<keyword evidence="3 11" id="KW-0812">Transmembrane</keyword>
<keyword evidence="8" id="KW-0868">Chloride</keyword>
<dbReference type="SMART" id="SM00116">
    <property type="entry name" value="CBS"/>
    <property type="match status" value="2"/>
</dbReference>
<comment type="caution">
    <text evidence="13">The sequence shown here is derived from an EMBL/GenBank/DDBJ whole genome shotgun (WGS) entry which is preliminary data.</text>
</comment>
<evidence type="ECO:0000256" key="8">
    <source>
        <dbReference type="ARBA" id="ARBA00023214"/>
    </source>
</evidence>
<evidence type="ECO:0000256" key="6">
    <source>
        <dbReference type="ARBA" id="ARBA00023136"/>
    </source>
</evidence>
<evidence type="ECO:0000256" key="5">
    <source>
        <dbReference type="ARBA" id="ARBA00023065"/>
    </source>
</evidence>
<evidence type="ECO:0000259" key="12">
    <source>
        <dbReference type="PROSITE" id="PS51371"/>
    </source>
</evidence>
<dbReference type="RefSeq" id="WP_178934847.1">
    <property type="nucleotide sequence ID" value="NZ_JACBAZ010000016.1"/>
</dbReference>
<evidence type="ECO:0000313" key="14">
    <source>
        <dbReference type="Proteomes" id="UP000557872"/>
    </source>
</evidence>
<evidence type="ECO:0000313" key="13">
    <source>
        <dbReference type="EMBL" id="NWK57584.1"/>
    </source>
</evidence>
<dbReference type="InterPro" id="IPR000644">
    <property type="entry name" value="CBS_dom"/>
</dbReference>
<keyword evidence="4 11" id="KW-1133">Transmembrane helix</keyword>
<keyword evidence="10" id="KW-0129">CBS domain</keyword>
<dbReference type="Gene3D" id="3.10.580.10">
    <property type="entry name" value="CBS-domain"/>
    <property type="match status" value="1"/>
</dbReference>
<feature type="transmembrane region" description="Helical" evidence="11">
    <location>
        <begin position="180"/>
        <end position="201"/>
    </location>
</feature>
<evidence type="ECO:0000256" key="10">
    <source>
        <dbReference type="PROSITE-ProRule" id="PRU00703"/>
    </source>
</evidence>
<dbReference type="InterPro" id="IPR001807">
    <property type="entry name" value="ClC"/>
</dbReference>
<feature type="transmembrane region" description="Helical" evidence="11">
    <location>
        <begin position="363"/>
        <end position="383"/>
    </location>
</feature>
<evidence type="ECO:0000256" key="9">
    <source>
        <dbReference type="ARBA" id="ARBA00023303"/>
    </source>
</evidence>
<feature type="domain" description="CBS" evidence="12">
    <location>
        <begin position="492"/>
        <end position="552"/>
    </location>
</feature>
<dbReference type="SUPFAM" id="SSF81340">
    <property type="entry name" value="Clc chloride channel"/>
    <property type="match status" value="1"/>
</dbReference>
<feature type="transmembrane region" description="Helical" evidence="11">
    <location>
        <begin position="252"/>
        <end position="273"/>
    </location>
</feature>
<gene>
    <name evidence="13" type="ORF">HW115_18340</name>
</gene>
<keyword evidence="6 11" id="KW-0472">Membrane</keyword>
<feature type="transmembrane region" description="Helical" evidence="11">
    <location>
        <begin position="434"/>
        <end position="451"/>
    </location>
</feature>
<feature type="transmembrane region" description="Helical" evidence="11">
    <location>
        <begin position="123"/>
        <end position="146"/>
    </location>
</feature>
<comment type="subcellular location">
    <subcellularLocation>
        <location evidence="1">Membrane</location>
        <topology evidence="1">Multi-pass membrane protein</topology>
    </subcellularLocation>
</comment>